<protein>
    <submittedName>
        <fullName evidence="2">MmcQ/YjbR family DNA-binding protein</fullName>
    </submittedName>
</protein>
<dbReference type="Gene3D" id="3.90.1150.30">
    <property type="match status" value="1"/>
</dbReference>
<keyword evidence="2" id="KW-0238">DNA-binding</keyword>
<sequence length="156" mass="17056">MAENTLDLATRHGSAHAGRTHAGTPTNEYWASKEVPMAGNEKDPTGPIRQKASDYPGVVEGTSCTQSSFKVGKKAFLYIGMQGGRYKAMFKLQDSIPEAAELAETDPTSYEVGKFGWVTARFSADDPMPKTLWEKWLDESYAQSAVTKTGKKATKK</sequence>
<organism evidence="2 3">
    <name type="scientific">Sulfidibacter corallicola</name>
    <dbReference type="NCBI Taxonomy" id="2818388"/>
    <lineage>
        <taxon>Bacteria</taxon>
        <taxon>Pseudomonadati</taxon>
        <taxon>Acidobacteriota</taxon>
        <taxon>Holophagae</taxon>
        <taxon>Acanthopleuribacterales</taxon>
        <taxon>Acanthopleuribacteraceae</taxon>
        <taxon>Sulfidibacter</taxon>
    </lineage>
</organism>
<dbReference type="InterPro" id="IPR038056">
    <property type="entry name" value="YjbR-like_sf"/>
</dbReference>
<dbReference type="Pfam" id="PF04237">
    <property type="entry name" value="YjbR"/>
    <property type="match status" value="1"/>
</dbReference>
<dbReference type="KEGG" id="scor:J3U87_02350"/>
<feature type="region of interest" description="Disordered" evidence="1">
    <location>
        <begin position="1"/>
        <end position="26"/>
    </location>
</feature>
<keyword evidence="3" id="KW-1185">Reference proteome</keyword>
<dbReference type="EMBL" id="CP071793">
    <property type="protein sequence ID" value="QTD51284.1"/>
    <property type="molecule type" value="Genomic_DNA"/>
</dbReference>
<proteinExistence type="predicted"/>
<name>A0A8A4TQ19_SULCO</name>
<dbReference type="InterPro" id="IPR058532">
    <property type="entry name" value="YjbR/MT2646/Rv2570-like"/>
</dbReference>
<dbReference type="AlphaFoldDB" id="A0A8A4TQ19"/>
<evidence type="ECO:0000256" key="1">
    <source>
        <dbReference type="SAM" id="MobiDB-lite"/>
    </source>
</evidence>
<reference evidence="2" key="1">
    <citation type="submission" date="2021-03" db="EMBL/GenBank/DDBJ databases">
        <title>Acanthopleuribacteraceae sp. M133.</title>
        <authorList>
            <person name="Wang G."/>
        </authorList>
    </citation>
    <scope>NUCLEOTIDE SEQUENCE</scope>
    <source>
        <strain evidence="2">M133</strain>
    </source>
</reference>
<accession>A0A8A4TQ19</accession>
<evidence type="ECO:0000313" key="3">
    <source>
        <dbReference type="Proteomes" id="UP000663929"/>
    </source>
</evidence>
<evidence type="ECO:0000313" key="2">
    <source>
        <dbReference type="EMBL" id="QTD51284.1"/>
    </source>
</evidence>
<dbReference type="Proteomes" id="UP000663929">
    <property type="component" value="Chromosome"/>
</dbReference>
<gene>
    <name evidence="2" type="ORF">J3U87_02350</name>
</gene>
<dbReference type="RefSeq" id="WP_237381416.1">
    <property type="nucleotide sequence ID" value="NZ_CP071793.1"/>
</dbReference>
<dbReference type="SUPFAM" id="SSF142906">
    <property type="entry name" value="YjbR-like"/>
    <property type="match status" value="1"/>
</dbReference>
<dbReference type="GO" id="GO:0003677">
    <property type="term" value="F:DNA binding"/>
    <property type="evidence" value="ECO:0007669"/>
    <property type="project" value="UniProtKB-KW"/>
</dbReference>